<evidence type="ECO:0000256" key="1">
    <source>
        <dbReference type="ARBA" id="ARBA00022723"/>
    </source>
</evidence>
<evidence type="ECO:0000313" key="8">
    <source>
        <dbReference type="Proteomes" id="UP000683360"/>
    </source>
</evidence>
<evidence type="ECO:0000256" key="3">
    <source>
        <dbReference type="ARBA" id="ARBA00022833"/>
    </source>
</evidence>
<organism evidence="7 8">
    <name type="scientific">Mytilus edulis</name>
    <name type="common">Blue mussel</name>
    <dbReference type="NCBI Taxonomy" id="6550"/>
    <lineage>
        <taxon>Eukaryota</taxon>
        <taxon>Metazoa</taxon>
        <taxon>Spiralia</taxon>
        <taxon>Lophotrochozoa</taxon>
        <taxon>Mollusca</taxon>
        <taxon>Bivalvia</taxon>
        <taxon>Autobranchia</taxon>
        <taxon>Pteriomorphia</taxon>
        <taxon>Mytilida</taxon>
        <taxon>Mytiloidea</taxon>
        <taxon>Mytilidae</taxon>
        <taxon>Mytilinae</taxon>
        <taxon>Mytilus</taxon>
    </lineage>
</organism>
<dbReference type="PROSITE" id="PS50878">
    <property type="entry name" value="RT_POL"/>
    <property type="match status" value="1"/>
</dbReference>
<feature type="region of interest" description="Disordered" evidence="5">
    <location>
        <begin position="558"/>
        <end position="601"/>
    </location>
</feature>
<dbReference type="InterPro" id="IPR005135">
    <property type="entry name" value="Endo/exonuclease/phosphatase"/>
</dbReference>
<protein>
    <recommendedName>
        <fullName evidence="6">Reverse transcriptase domain-containing protein</fullName>
    </recommendedName>
</protein>
<keyword evidence="3" id="KW-0862">Zinc</keyword>
<comment type="caution">
    <text evidence="7">The sequence shown here is derived from an EMBL/GenBank/DDBJ whole genome shotgun (WGS) entry which is preliminary data.</text>
</comment>
<gene>
    <name evidence="7" type="ORF">MEDL_40935</name>
</gene>
<keyword evidence="4" id="KW-0175">Coiled coil</keyword>
<evidence type="ECO:0000256" key="4">
    <source>
        <dbReference type="SAM" id="Coils"/>
    </source>
</evidence>
<dbReference type="SMART" id="SM00249">
    <property type="entry name" value="PHD"/>
    <property type="match status" value="1"/>
</dbReference>
<feature type="domain" description="Reverse transcriptase" evidence="6">
    <location>
        <begin position="1313"/>
        <end position="1571"/>
    </location>
</feature>
<evidence type="ECO:0000256" key="5">
    <source>
        <dbReference type="SAM" id="MobiDB-lite"/>
    </source>
</evidence>
<evidence type="ECO:0000313" key="7">
    <source>
        <dbReference type="EMBL" id="CAG2227957.1"/>
    </source>
</evidence>
<feature type="compositionally biased region" description="Polar residues" evidence="5">
    <location>
        <begin position="632"/>
        <end position="644"/>
    </location>
</feature>
<dbReference type="InterPro" id="IPR001965">
    <property type="entry name" value="Znf_PHD"/>
</dbReference>
<evidence type="ECO:0000256" key="2">
    <source>
        <dbReference type="ARBA" id="ARBA00022771"/>
    </source>
</evidence>
<keyword evidence="1" id="KW-0479">Metal-binding</keyword>
<dbReference type="Pfam" id="PF03372">
    <property type="entry name" value="Exo_endo_phos"/>
    <property type="match status" value="1"/>
</dbReference>
<dbReference type="InterPro" id="IPR000477">
    <property type="entry name" value="RT_dom"/>
</dbReference>
<dbReference type="GO" id="GO:0008270">
    <property type="term" value="F:zinc ion binding"/>
    <property type="evidence" value="ECO:0007669"/>
    <property type="project" value="UniProtKB-KW"/>
</dbReference>
<dbReference type="EMBL" id="CAJPWZ010001983">
    <property type="protein sequence ID" value="CAG2227957.1"/>
    <property type="molecule type" value="Genomic_DNA"/>
</dbReference>
<feature type="compositionally biased region" description="Polar residues" evidence="5">
    <location>
        <begin position="559"/>
        <end position="599"/>
    </location>
</feature>
<accession>A0A8S3T2S6</accession>
<keyword evidence="8" id="KW-1185">Reference proteome</keyword>
<dbReference type="Gene3D" id="3.30.40.10">
    <property type="entry name" value="Zinc/RING finger domain, C3HC4 (zinc finger)"/>
    <property type="match status" value="1"/>
</dbReference>
<dbReference type="GO" id="GO:0003824">
    <property type="term" value="F:catalytic activity"/>
    <property type="evidence" value="ECO:0007669"/>
    <property type="project" value="InterPro"/>
</dbReference>
<dbReference type="Gene3D" id="3.60.10.10">
    <property type="entry name" value="Endonuclease/exonuclease/phosphatase"/>
    <property type="match status" value="1"/>
</dbReference>
<dbReference type="Pfam" id="PF00078">
    <property type="entry name" value="RVT_1"/>
    <property type="match status" value="1"/>
</dbReference>
<keyword evidence="2" id="KW-0863">Zinc-finger</keyword>
<feature type="region of interest" description="Disordered" evidence="5">
    <location>
        <begin position="1"/>
        <end position="29"/>
    </location>
</feature>
<dbReference type="InterPro" id="IPR013083">
    <property type="entry name" value="Znf_RING/FYVE/PHD"/>
</dbReference>
<dbReference type="CDD" id="cd15489">
    <property type="entry name" value="PHD_SF"/>
    <property type="match status" value="1"/>
</dbReference>
<dbReference type="PROSITE" id="PS01359">
    <property type="entry name" value="ZF_PHD_1"/>
    <property type="match status" value="1"/>
</dbReference>
<dbReference type="CDD" id="cd01650">
    <property type="entry name" value="RT_nLTR_like"/>
    <property type="match status" value="1"/>
</dbReference>
<feature type="region of interest" description="Disordered" evidence="5">
    <location>
        <begin position="740"/>
        <end position="761"/>
    </location>
</feature>
<dbReference type="InterPro" id="IPR019786">
    <property type="entry name" value="Zinc_finger_PHD-type_CS"/>
</dbReference>
<dbReference type="SUPFAM" id="SSF57903">
    <property type="entry name" value="FYVE/PHD zinc finger"/>
    <property type="match status" value="1"/>
</dbReference>
<dbReference type="InterPro" id="IPR036691">
    <property type="entry name" value="Endo/exonu/phosph_ase_sf"/>
</dbReference>
<feature type="coiled-coil region" evidence="4">
    <location>
        <begin position="445"/>
        <end position="488"/>
    </location>
</feature>
<dbReference type="InterPro" id="IPR011011">
    <property type="entry name" value="Znf_FYVE_PHD"/>
</dbReference>
<name>A0A8S3T2S6_MYTED</name>
<feature type="region of interest" description="Disordered" evidence="5">
    <location>
        <begin position="620"/>
        <end position="647"/>
    </location>
</feature>
<sequence>MGSREITRPTRTRHPPMTYTPSVTRSHGNKHMSYRLNAKKALDKKIDATDRDHSCDMEFKDGTLVITCNAGAYEILKSSIYKYYDQSEDRTYRLHTKTSKSSLPDVSKQPMIVEESLSVKNRDPSLSSRQLFRINMFNTTCRIDANGYMVQTFIQEDLDKICEELLVNKSSSELNNKIKQMCKLTKDQINNPKKGQAKSILSAKPILNKTVQTNTSTGNSDKDEKTCVIKQHSHHIVQTQVELNDYNQDSHNHQPKTTHRLMTTNDKELCDSSPTRINSHYNSITSLNDELIDSELHTLSREGEETTDEICIVCGSAIIDENNVECTICGQWLHTVCEGISENSLNNHTAYVCSSCRILDDTIPYDESLHNEMIQQRDETHPKQLVYETKSQQDTDAIKICHTTEAEAEKSDPCLPVLPESAVKEDLTKNNIHIPPIEVKTKPKRAKKKDNLEQTHLELQLAESQTKISNLQTVNQEYRQTIDLLSSKLGIQSPLDNNSQLPFNQQIHQLELKFEGQINKMKLEFEHQLNIISIQMKHNTEINELKCKLHHMENECNQHKSTISGNQQPPSQYPQMNTQFTPFPRCQNGNSNQQTQQPLNHPHTPGLQWTRPPIWTKPPQYQAPIGQDRPQNENFPQQALNNPQIPGVQYTRPPMWTRPQPYQTPMGLVFAPYAPHVQQQKTYISYDTRPKNVQPPRQRVNTETQGQKRSRMQRNHQKLAKTTNTNSEQVYKQQTLHQVQENQEPNQNSHQNLVQTPESNQANTQIRDGHVYTKHDMDTSHSTCKPDIPPSRSTLHHRRTINIQNIKGNTLYLNSILDTVQILCIQEHWLLSLEKNIAIEINKKFSSNIKSVDDENPLIDFKSIRGYGGTAILWQKDLNNTVNIMPDGNSRIQVITINSSPIATCLINAYMPSAQSSGDIEYKDTLDQISEIMDKYRETYQIILCGDMNASLHRDNRKRDTVFGEFKNINNLHIPDGYPIKPTFFHHNGKYTSQIDYFLFDERIIQQSNPNVKIAMRHPTNTSDHTLVTANMALKVKRCSLRPVKIYTRPNWRKCDKSLYKSTIESSLDNTSGEKKFSGTVESRIQKLELTLHKAGTKSIPSYRKLKKLKSVGKGIWNSKISQASKEAKSAHRNWIDKTNKNQDADQEKLALKNKKRHLRQLQRQAHASKKEKFINEIMQASEKDSKTFHKLIKQQRSNHSSNTDVLYIGNEKFEGESILKAWTIHFEKLGTPNHDKNIFDLERFHLAKLQNDIIFENQHSKKEIKQATPEEVKSAIKNLSTGKTSDENGICSEHYKYAVDELSEEIASIINDIFSDLDVPKNLKNGLLTPVLKKKKDKTVPGNYRGIVVTSIFSKIFESIVKGRLEYELLPSQNPLQRGFTEGASSLFAAFITTETILIYRLLQILLELVALDAEKAFDTLSHEIMLNKLYHDGIEGDMWILLRNIYQDLSLKIKWNNETSESINIMQGVRQGAKLSSLLYKRYNNTILNAISSSNLGAKIGNIQVGSPTCADDIALLGERSDLQAMLNIIDFHTKRDMVKINPDKSEIMCVSKGLKQQTHSYSFNGKEIKRVEKLKHLGITRATNGKVNLDERLKTGRQTIYALLGSGLHARTGMSPLVLKKIWKTYVVPRYLYGLEVQICMKKDVSELEKLQRKMFKQFQCLSDRTASAAVYILIGAEPIESVLDKNMLALFLSISRLDGSIEHQILEWELEISTEFDNSFICRISKILQKYQLPTAEEIMKNPPSKYIWKKQLQKAINDYWSSIWTEECNTKSTLKHLSLQNNPVNNPHNIWKCVRNNQYDIKKAELKCKLVTGTYMLQSIKAKFSKNIVLPDCKLCKDNDETLEHFLLECTRLGDVRQKCMAKLVNKLREIEGGGTIDVSNDEILMEIILDCSKTNILNNQPMDKLLDIERQTQDLCYQLHIKRTKLLCDIK</sequence>
<feature type="coiled-coil region" evidence="4">
    <location>
        <begin position="1142"/>
        <end position="1172"/>
    </location>
</feature>
<feature type="compositionally biased region" description="Basic residues" evidence="5">
    <location>
        <begin position="708"/>
        <end position="719"/>
    </location>
</feature>
<dbReference type="SUPFAM" id="SSF56672">
    <property type="entry name" value="DNA/RNA polymerases"/>
    <property type="match status" value="1"/>
</dbReference>
<evidence type="ECO:0000259" key="6">
    <source>
        <dbReference type="PROSITE" id="PS50878"/>
    </source>
</evidence>
<dbReference type="Proteomes" id="UP000683360">
    <property type="component" value="Unassembled WGS sequence"/>
</dbReference>
<dbReference type="InterPro" id="IPR043502">
    <property type="entry name" value="DNA/RNA_pol_sf"/>
</dbReference>
<dbReference type="PANTHER" id="PTHR19446">
    <property type="entry name" value="REVERSE TRANSCRIPTASES"/>
    <property type="match status" value="1"/>
</dbReference>
<reference evidence="7" key="1">
    <citation type="submission" date="2021-03" db="EMBL/GenBank/DDBJ databases">
        <authorList>
            <person name="Bekaert M."/>
        </authorList>
    </citation>
    <scope>NUCLEOTIDE SEQUENCE</scope>
</reference>
<feature type="region of interest" description="Disordered" evidence="5">
    <location>
        <begin position="688"/>
        <end position="728"/>
    </location>
</feature>
<dbReference type="OrthoDB" id="10014409at2759"/>
<dbReference type="SUPFAM" id="SSF56219">
    <property type="entry name" value="DNase I-like"/>
    <property type="match status" value="1"/>
</dbReference>
<proteinExistence type="predicted"/>